<feature type="compositionally biased region" description="Basic and acidic residues" evidence="1">
    <location>
        <begin position="443"/>
        <end position="454"/>
    </location>
</feature>
<feature type="domain" description="Protein kinase" evidence="2">
    <location>
        <begin position="120"/>
        <end position="432"/>
    </location>
</feature>
<dbReference type="PANTHER" id="PTHR11909">
    <property type="entry name" value="CASEIN KINASE-RELATED"/>
    <property type="match status" value="1"/>
</dbReference>
<feature type="region of interest" description="Disordered" evidence="1">
    <location>
        <begin position="1"/>
        <end position="23"/>
    </location>
</feature>
<dbReference type="InterPro" id="IPR000719">
    <property type="entry name" value="Prot_kinase_dom"/>
</dbReference>
<organism evidence="3 4">
    <name type="scientific">Elaeophora elaphi</name>
    <dbReference type="NCBI Taxonomy" id="1147741"/>
    <lineage>
        <taxon>Eukaryota</taxon>
        <taxon>Metazoa</taxon>
        <taxon>Ecdysozoa</taxon>
        <taxon>Nematoda</taxon>
        <taxon>Chromadorea</taxon>
        <taxon>Rhabditida</taxon>
        <taxon>Spirurina</taxon>
        <taxon>Spiruromorpha</taxon>
        <taxon>Filarioidea</taxon>
        <taxon>Onchocercidae</taxon>
        <taxon>Elaeophora</taxon>
    </lineage>
</organism>
<accession>A0A0R3RRR9</accession>
<evidence type="ECO:0000313" key="3">
    <source>
        <dbReference type="Proteomes" id="UP000050640"/>
    </source>
</evidence>
<dbReference type="WBParaSite" id="EEL_0000445501-mRNA-1">
    <property type="protein sequence ID" value="EEL_0000445501-mRNA-1"/>
    <property type="gene ID" value="EEL_0000445501"/>
</dbReference>
<dbReference type="Gene3D" id="1.10.510.10">
    <property type="entry name" value="Transferase(Phosphotransferase) domain 1"/>
    <property type="match status" value="1"/>
</dbReference>
<feature type="compositionally biased region" description="Basic and acidic residues" evidence="1">
    <location>
        <begin position="406"/>
        <end position="436"/>
    </location>
</feature>
<dbReference type="PROSITE" id="PS50011">
    <property type="entry name" value="PROTEIN_KINASE_DOM"/>
    <property type="match status" value="1"/>
</dbReference>
<dbReference type="SUPFAM" id="SSF56112">
    <property type="entry name" value="Protein kinase-like (PK-like)"/>
    <property type="match status" value="1"/>
</dbReference>
<name>A0A0R3RRR9_9BILA</name>
<protein>
    <submittedName>
        <fullName evidence="4">Protein kinase domain-containing protein</fullName>
    </submittedName>
</protein>
<sequence>MSKRSSLKSKSKPKSKILKSVLPRHGKKIGVEDKLSNRENRILSHMERKVATYQYSFVINKMLLNIQLSCTKYGGNIQNKYQNQAESMPQRKSLYLTEDDGEKHALAEHLRSIAPFNHRWKVTETINEGTYGVVFAVRDVETGTKGVIKVAKAVGNDAGNQAAEWEGFVLEKIYKNNPNASIVRLLDKGMLVDQNGAGMEFMVLEKAEVGIIEWLSNYSGLKRKLAVTKAMLQMLKGIYDMHREGLLHRDLKPDNMGILSVEQPFVVLFDLGMTKIYTDEEGECRTPRSTCPFRGTPEWASGWASRGREQNRFDDLIAWLYVACELYDSTSQVTQPLPWTYRHGEQIINYLKTVYCPAHILLRRAPRQFYEINAYLMTANRNIAPKYKFLADKVMEAIKELQKLVDEEKAEKNDSKSGKSLMMKDNKTDSTLDETTRNIADVQGKRKTEKRERK</sequence>
<dbReference type="STRING" id="1147741.A0A0R3RRR9"/>
<dbReference type="InterPro" id="IPR011009">
    <property type="entry name" value="Kinase-like_dom_sf"/>
</dbReference>
<reference evidence="4" key="1">
    <citation type="submission" date="2017-02" db="UniProtKB">
        <authorList>
            <consortium name="WormBaseParasite"/>
        </authorList>
    </citation>
    <scope>IDENTIFICATION</scope>
</reference>
<dbReference type="Proteomes" id="UP000050640">
    <property type="component" value="Unplaced"/>
</dbReference>
<dbReference type="AlphaFoldDB" id="A0A0R3RRR9"/>
<dbReference type="GO" id="GO:0005524">
    <property type="term" value="F:ATP binding"/>
    <property type="evidence" value="ECO:0007669"/>
    <property type="project" value="InterPro"/>
</dbReference>
<evidence type="ECO:0000259" key="2">
    <source>
        <dbReference type="PROSITE" id="PS50011"/>
    </source>
</evidence>
<dbReference type="Pfam" id="PF00069">
    <property type="entry name" value="Pkinase"/>
    <property type="match status" value="1"/>
</dbReference>
<proteinExistence type="predicted"/>
<evidence type="ECO:0000313" key="4">
    <source>
        <dbReference type="WBParaSite" id="EEL_0000445501-mRNA-1"/>
    </source>
</evidence>
<evidence type="ECO:0000256" key="1">
    <source>
        <dbReference type="SAM" id="MobiDB-lite"/>
    </source>
</evidence>
<dbReference type="GO" id="GO:0004672">
    <property type="term" value="F:protein kinase activity"/>
    <property type="evidence" value="ECO:0007669"/>
    <property type="project" value="InterPro"/>
</dbReference>
<feature type="region of interest" description="Disordered" evidence="1">
    <location>
        <begin position="406"/>
        <end position="454"/>
    </location>
</feature>
<dbReference type="SMART" id="SM00220">
    <property type="entry name" value="S_TKc"/>
    <property type="match status" value="1"/>
</dbReference>
<keyword evidence="3" id="KW-1185">Reference proteome</keyword>
<dbReference type="InterPro" id="IPR050235">
    <property type="entry name" value="CK1_Ser-Thr_kinase"/>
</dbReference>